<dbReference type="VEuPathDB" id="FungiDB:EYZ11_011757"/>
<dbReference type="AlphaFoldDB" id="A0A5M9MH85"/>
<dbReference type="FunFam" id="1.20.58.200:FF:000002">
    <property type="entry name" value="Putative translin"/>
    <property type="match status" value="1"/>
</dbReference>
<dbReference type="Proteomes" id="UP000324241">
    <property type="component" value="Unassembled WGS sequence"/>
</dbReference>
<dbReference type="GO" id="GO:0005737">
    <property type="term" value="C:cytoplasm"/>
    <property type="evidence" value="ECO:0007669"/>
    <property type="project" value="UniProtKB-SubCell"/>
</dbReference>
<dbReference type="Gene3D" id="1.20.58.200">
    <property type="entry name" value="Translin, domain 2"/>
    <property type="match status" value="1"/>
</dbReference>
<evidence type="ECO:0000256" key="10">
    <source>
        <dbReference type="ARBA" id="ARBA00023242"/>
    </source>
</evidence>
<dbReference type="Pfam" id="PF01997">
    <property type="entry name" value="Translin"/>
    <property type="match status" value="1"/>
</dbReference>
<name>A0A5M9MH85_9EURO</name>
<evidence type="ECO:0000256" key="4">
    <source>
        <dbReference type="ARBA" id="ARBA00008241"/>
    </source>
</evidence>
<accession>A0A5M9MH85</accession>
<gene>
    <name evidence="11" type="ORF">ATNIH1004_007780</name>
</gene>
<protein>
    <recommendedName>
        <fullName evidence="13">Translin</fullName>
    </recommendedName>
</protein>
<dbReference type="EMBL" id="QUQM01000007">
    <property type="protein sequence ID" value="KAA8646352.1"/>
    <property type="molecule type" value="Genomic_DNA"/>
</dbReference>
<dbReference type="CDD" id="cd02954">
    <property type="entry name" value="DIM1"/>
    <property type="match status" value="1"/>
</dbReference>
<evidence type="ECO:0000256" key="3">
    <source>
        <dbReference type="ARBA" id="ARBA00005902"/>
    </source>
</evidence>
<evidence type="ECO:0000256" key="5">
    <source>
        <dbReference type="ARBA" id="ARBA00022490"/>
    </source>
</evidence>
<dbReference type="InterPro" id="IPR004123">
    <property type="entry name" value="Dim1"/>
</dbReference>
<dbReference type="Pfam" id="PF02966">
    <property type="entry name" value="DIM1"/>
    <property type="match status" value="1"/>
</dbReference>
<dbReference type="GO" id="GO:0003697">
    <property type="term" value="F:single-stranded DNA binding"/>
    <property type="evidence" value="ECO:0007669"/>
    <property type="project" value="InterPro"/>
</dbReference>
<evidence type="ECO:0000256" key="8">
    <source>
        <dbReference type="ARBA" id="ARBA00023125"/>
    </source>
</evidence>
<sequence>MGSVVLPHLHTAWHVDQAILSEEDRLVVIRFGRDHDVDCMRQDEVLFKIAERVKNFAVIYLCDIDEVPEFNTMYELFDPMTIMFFYRNKHMMCDFGTGNNNKLNWVLEDKQELIDIIETIYKGAKKGRGLVITPRDIGIDLAVLCALLCSCAGPPISSPPDRLWNLPKDNINNMIDHAIFESLQAKIDEETAVRDELHEIVQTLARKGRSTQAILSRAHSTPADKLPPILEEATQEIIAQRDEIARLKAVADNHPFYKYNGLWTRELQNLVSSIELCAYLGGFQDFKSTSSASFLTIEEVGKFLNIPVNLKEQDAFHLTIEEYLLALIAMVEELSRLAVNSVTLGDYSRPVQIGNFIKDLFAGFQLLNLKNDILRKRSDGIKYSVKKVEDVVYDLSLRNLIPKGGAA</sequence>
<keyword evidence="7" id="KW-0694">RNA-binding</keyword>
<dbReference type="InterPro" id="IPR036249">
    <property type="entry name" value="Thioredoxin-like_sf"/>
</dbReference>
<dbReference type="Gene3D" id="1.20.58.190">
    <property type="entry name" value="Translin, domain 1"/>
    <property type="match status" value="1"/>
</dbReference>
<evidence type="ECO:0000256" key="9">
    <source>
        <dbReference type="ARBA" id="ARBA00023187"/>
    </source>
</evidence>
<dbReference type="SMART" id="SM01410">
    <property type="entry name" value="DIM1"/>
    <property type="match status" value="1"/>
</dbReference>
<dbReference type="VEuPathDB" id="FungiDB:EYZ11_011756"/>
<dbReference type="FunFam" id="3.40.30.10:FF:000004">
    <property type="entry name" value="Spliceosomal protein DIB1"/>
    <property type="match status" value="1"/>
</dbReference>
<evidence type="ECO:0000256" key="7">
    <source>
        <dbReference type="ARBA" id="ARBA00022884"/>
    </source>
</evidence>
<keyword evidence="6" id="KW-0507">mRNA processing</keyword>
<keyword evidence="8" id="KW-0238">DNA-binding</keyword>
<dbReference type="GeneID" id="54330482"/>
<dbReference type="GO" id="GO:0003723">
    <property type="term" value="F:RNA binding"/>
    <property type="evidence" value="ECO:0007669"/>
    <property type="project" value="UniProtKB-KW"/>
</dbReference>
<dbReference type="CDD" id="cd14819">
    <property type="entry name" value="Translin"/>
    <property type="match status" value="1"/>
</dbReference>
<comment type="caution">
    <text evidence="11">The sequence shown here is derived from an EMBL/GenBank/DDBJ whole genome shotgun (WGS) entry which is preliminary data.</text>
</comment>
<reference evidence="11 12" key="1">
    <citation type="submission" date="2019-08" db="EMBL/GenBank/DDBJ databases">
        <title>The genome sequence of a newly discovered highly antifungal drug resistant Aspergillus species, Aspergillus tanneri NIH 1004.</title>
        <authorList>
            <person name="Mounaud S."/>
            <person name="Singh I."/>
            <person name="Joardar V."/>
            <person name="Pakala S."/>
            <person name="Pakala S."/>
            <person name="Venepally P."/>
            <person name="Chung J.K."/>
            <person name="Losada L."/>
            <person name="Nierman W.C."/>
        </authorList>
    </citation>
    <scope>NUCLEOTIDE SEQUENCE [LARGE SCALE GENOMIC DNA]</scope>
    <source>
        <strain evidence="11 12">NIH1004</strain>
    </source>
</reference>
<comment type="subcellular location">
    <subcellularLocation>
        <location evidence="2">Cytoplasm</location>
    </subcellularLocation>
    <subcellularLocation>
        <location evidence="1">Nucleus</location>
    </subcellularLocation>
</comment>
<dbReference type="OrthoDB" id="829at2759"/>
<dbReference type="SUPFAM" id="SSF52833">
    <property type="entry name" value="Thioredoxin-like"/>
    <property type="match status" value="1"/>
</dbReference>
<dbReference type="GO" id="GO:0005681">
    <property type="term" value="C:spliceosomal complex"/>
    <property type="evidence" value="ECO:0007669"/>
    <property type="project" value="TreeGrafter"/>
</dbReference>
<dbReference type="GO" id="GO:0043565">
    <property type="term" value="F:sequence-specific DNA binding"/>
    <property type="evidence" value="ECO:0007669"/>
    <property type="project" value="InterPro"/>
</dbReference>
<dbReference type="GO" id="GO:0046540">
    <property type="term" value="C:U4/U6 x U5 tri-snRNP complex"/>
    <property type="evidence" value="ECO:0007669"/>
    <property type="project" value="InterPro"/>
</dbReference>
<dbReference type="InterPro" id="IPR033956">
    <property type="entry name" value="Translin"/>
</dbReference>
<dbReference type="SUPFAM" id="SSF74784">
    <property type="entry name" value="Translin"/>
    <property type="match status" value="1"/>
</dbReference>
<dbReference type="GO" id="GO:0005682">
    <property type="term" value="C:U5 snRNP"/>
    <property type="evidence" value="ECO:0007669"/>
    <property type="project" value="TreeGrafter"/>
</dbReference>
<evidence type="ECO:0000313" key="12">
    <source>
        <dbReference type="Proteomes" id="UP000324241"/>
    </source>
</evidence>
<dbReference type="PANTHER" id="PTHR12052">
    <property type="entry name" value="THIOREDOXIN-LIKE PROTEN 4A, 4B"/>
    <property type="match status" value="1"/>
</dbReference>
<dbReference type="Gene3D" id="3.40.30.10">
    <property type="entry name" value="Glutaredoxin"/>
    <property type="match status" value="1"/>
</dbReference>
<dbReference type="InterPro" id="IPR016068">
    <property type="entry name" value="Translin_N"/>
</dbReference>
<keyword evidence="9" id="KW-0508">mRNA splicing</keyword>
<evidence type="ECO:0000256" key="1">
    <source>
        <dbReference type="ARBA" id="ARBA00004123"/>
    </source>
</evidence>
<keyword evidence="10" id="KW-0539">Nucleus</keyword>
<dbReference type="PANTHER" id="PTHR12052:SF5">
    <property type="entry name" value="THIOREDOXIN-LIKE PROTEIN 4A"/>
    <property type="match status" value="1"/>
</dbReference>
<evidence type="ECO:0008006" key="13">
    <source>
        <dbReference type="Google" id="ProtNLM"/>
    </source>
</evidence>
<organism evidence="11 12">
    <name type="scientific">Aspergillus tanneri</name>
    <dbReference type="NCBI Taxonomy" id="1220188"/>
    <lineage>
        <taxon>Eukaryota</taxon>
        <taxon>Fungi</taxon>
        <taxon>Dikarya</taxon>
        <taxon>Ascomycota</taxon>
        <taxon>Pezizomycotina</taxon>
        <taxon>Eurotiomycetes</taxon>
        <taxon>Eurotiomycetidae</taxon>
        <taxon>Eurotiales</taxon>
        <taxon>Aspergillaceae</taxon>
        <taxon>Aspergillus</taxon>
        <taxon>Aspergillus subgen. Circumdati</taxon>
    </lineage>
</organism>
<dbReference type="InterPro" id="IPR016069">
    <property type="entry name" value="Translin_C"/>
</dbReference>
<dbReference type="InterPro" id="IPR002848">
    <property type="entry name" value="Translin_fam"/>
</dbReference>
<keyword evidence="5" id="KW-0963">Cytoplasm</keyword>
<comment type="similarity">
    <text evidence="3">Belongs to the translin family.</text>
</comment>
<evidence type="ECO:0000256" key="2">
    <source>
        <dbReference type="ARBA" id="ARBA00004496"/>
    </source>
</evidence>
<dbReference type="GO" id="GO:0000398">
    <property type="term" value="P:mRNA splicing, via spliceosome"/>
    <property type="evidence" value="ECO:0007669"/>
    <property type="project" value="InterPro"/>
</dbReference>
<comment type="similarity">
    <text evidence="4">Belongs to the DIM1 family.</text>
</comment>
<dbReference type="InterPro" id="IPR036081">
    <property type="entry name" value="Translin_sf"/>
</dbReference>
<dbReference type="RefSeq" id="XP_033425713.1">
    <property type="nucleotide sequence ID" value="XM_033572398.1"/>
</dbReference>
<evidence type="ECO:0000313" key="11">
    <source>
        <dbReference type="EMBL" id="KAA8646352.1"/>
    </source>
</evidence>
<evidence type="ECO:0000256" key="6">
    <source>
        <dbReference type="ARBA" id="ARBA00022664"/>
    </source>
</evidence>
<proteinExistence type="inferred from homology"/>